<dbReference type="AlphaFoldDB" id="A0A6L7G6B0"/>
<dbReference type="InterPro" id="IPR036237">
    <property type="entry name" value="Xyl_isomerase-like_sf"/>
</dbReference>
<dbReference type="Proteomes" id="UP000477911">
    <property type="component" value="Unassembled WGS sequence"/>
</dbReference>
<dbReference type="EMBL" id="WUMU01000016">
    <property type="protein sequence ID" value="MXN18926.1"/>
    <property type="molecule type" value="Genomic_DNA"/>
</dbReference>
<dbReference type="RefSeq" id="WP_160895056.1">
    <property type="nucleotide sequence ID" value="NZ_WUMU01000016.1"/>
</dbReference>
<dbReference type="InterPro" id="IPR050312">
    <property type="entry name" value="IolE/XylAMocC-like"/>
</dbReference>
<reference evidence="2 3" key="1">
    <citation type="submission" date="2019-12" db="EMBL/GenBank/DDBJ databases">
        <authorList>
            <person name="Li M."/>
        </authorList>
    </citation>
    <scope>NUCLEOTIDE SEQUENCE [LARGE SCALE GENOMIC DNA]</scope>
    <source>
        <strain evidence="2 3">GBMRC 2024</strain>
    </source>
</reference>
<dbReference type="InterPro" id="IPR013022">
    <property type="entry name" value="Xyl_isomerase-like_TIM-brl"/>
</dbReference>
<evidence type="ECO:0000313" key="2">
    <source>
        <dbReference type="EMBL" id="MXN18926.1"/>
    </source>
</evidence>
<name>A0A6L7G6B0_9RHOB</name>
<dbReference type="PANTHER" id="PTHR12110">
    <property type="entry name" value="HYDROXYPYRUVATE ISOMERASE"/>
    <property type="match status" value="1"/>
</dbReference>
<protein>
    <submittedName>
        <fullName evidence="2">TIM barrel protein</fullName>
    </submittedName>
</protein>
<keyword evidence="3" id="KW-1185">Reference proteome</keyword>
<gene>
    <name evidence="2" type="ORF">GR170_13840</name>
</gene>
<dbReference type="PANTHER" id="PTHR12110:SF48">
    <property type="entry name" value="BLL3656 PROTEIN"/>
    <property type="match status" value="1"/>
</dbReference>
<dbReference type="SUPFAM" id="SSF51658">
    <property type="entry name" value="Xylose isomerase-like"/>
    <property type="match status" value="1"/>
</dbReference>
<proteinExistence type="predicted"/>
<feature type="domain" description="Xylose isomerase-like TIM barrel" evidence="1">
    <location>
        <begin position="22"/>
        <end position="239"/>
    </location>
</feature>
<dbReference type="Gene3D" id="3.20.20.150">
    <property type="entry name" value="Divalent-metal-dependent TIM barrel enzymes"/>
    <property type="match status" value="1"/>
</dbReference>
<dbReference type="Pfam" id="PF01261">
    <property type="entry name" value="AP_endonuc_2"/>
    <property type="match status" value="1"/>
</dbReference>
<organism evidence="2 3">
    <name type="scientific">Pseudooceanicola albus</name>
    <dbReference type="NCBI Taxonomy" id="2692189"/>
    <lineage>
        <taxon>Bacteria</taxon>
        <taxon>Pseudomonadati</taxon>
        <taxon>Pseudomonadota</taxon>
        <taxon>Alphaproteobacteria</taxon>
        <taxon>Rhodobacterales</taxon>
        <taxon>Paracoccaceae</taxon>
        <taxon>Pseudooceanicola</taxon>
    </lineage>
</organism>
<evidence type="ECO:0000313" key="3">
    <source>
        <dbReference type="Proteomes" id="UP000477911"/>
    </source>
</evidence>
<evidence type="ECO:0000259" key="1">
    <source>
        <dbReference type="Pfam" id="PF01261"/>
    </source>
</evidence>
<accession>A0A6L7G6B0</accession>
<sequence>MGYRYSLAFLTTAELSPPEAVHVAAEAGYDMVGLRLLPAGTDGPYPLLSDPTVLKQTQAALAETGVALADIEIIRITPDFDPQATLPFLERGAALGARNILTAGYDPDMARMSDSYGAFCDLAQAHGMTADLEFMPWTSIPDVRTAAAQMRAVNHPAAGVLVDALHVQRSDSPIDEIAALNPAWIHYAQLCDGPGNFDPAPEALIATARGKRLMPGDGDVDFTALLSALPRDIVLSVEVAQTARMGVVPALERAHEAIAKARAVVEAAGLPA</sequence>
<comment type="caution">
    <text evidence="2">The sequence shown here is derived from an EMBL/GenBank/DDBJ whole genome shotgun (WGS) entry which is preliminary data.</text>
</comment>